<dbReference type="Proteomes" id="UP001279734">
    <property type="component" value="Unassembled WGS sequence"/>
</dbReference>
<evidence type="ECO:0000256" key="1">
    <source>
        <dbReference type="SAM" id="MobiDB-lite"/>
    </source>
</evidence>
<sequence>MWFAPEILSAEAISSASRSRKMAPYSDISHPIVFRRSNLGLMDSTEASVDVVPTLASPPPLAPPMDAPAEDEAPSINGSTTRGVEKGLVLVDSQPSLDDAVSTSDALPTPDADRLAALGLSCSDLEESVVVLDLRPSLASRMVWLADLASGLLTRHILFPLDGLTDVDSFAGLVLRIIDEDRVAALGTVDASIMLNPTSPDDAKADLDSVPSSLPLEPEFARGQAVSPPSPLDVPIIHHDLTPLDVDPDSTPNTISRITMKYSLNTSNNLGHESSSPKEMSAASPLGKHLDIPKVKYIAMEAAASQHDSWKPIKPRRHRKSASKDAKFSALKCCQVVLRSWGWAD</sequence>
<organism evidence="2 3">
    <name type="scientific">Nepenthes gracilis</name>
    <name type="common">Slender pitcher plant</name>
    <dbReference type="NCBI Taxonomy" id="150966"/>
    <lineage>
        <taxon>Eukaryota</taxon>
        <taxon>Viridiplantae</taxon>
        <taxon>Streptophyta</taxon>
        <taxon>Embryophyta</taxon>
        <taxon>Tracheophyta</taxon>
        <taxon>Spermatophyta</taxon>
        <taxon>Magnoliopsida</taxon>
        <taxon>eudicotyledons</taxon>
        <taxon>Gunneridae</taxon>
        <taxon>Pentapetalae</taxon>
        <taxon>Caryophyllales</taxon>
        <taxon>Nepenthaceae</taxon>
        <taxon>Nepenthes</taxon>
    </lineage>
</organism>
<comment type="caution">
    <text evidence="2">The sequence shown here is derived from an EMBL/GenBank/DDBJ whole genome shotgun (WGS) entry which is preliminary data.</text>
</comment>
<dbReference type="EMBL" id="BSYO01000036">
    <property type="protein sequence ID" value="GMH29449.1"/>
    <property type="molecule type" value="Genomic_DNA"/>
</dbReference>
<dbReference type="AlphaFoldDB" id="A0AAD3TI09"/>
<proteinExistence type="predicted"/>
<name>A0AAD3TI09_NEPGR</name>
<accession>A0AAD3TI09</accession>
<evidence type="ECO:0000313" key="3">
    <source>
        <dbReference type="Proteomes" id="UP001279734"/>
    </source>
</evidence>
<evidence type="ECO:0000313" key="2">
    <source>
        <dbReference type="EMBL" id="GMH29449.1"/>
    </source>
</evidence>
<reference evidence="2" key="1">
    <citation type="submission" date="2023-05" db="EMBL/GenBank/DDBJ databases">
        <title>Nepenthes gracilis genome sequencing.</title>
        <authorList>
            <person name="Fukushima K."/>
        </authorList>
    </citation>
    <scope>NUCLEOTIDE SEQUENCE</scope>
    <source>
        <strain evidence="2">SING2019-196</strain>
    </source>
</reference>
<feature type="region of interest" description="Disordered" evidence="1">
    <location>
        <begin position="56"/>
        <end position="79"/>
    </location>
</feature>
<protein>
    <submittedName>
        <fullName evidence="2">Uncharacterized protein</fullName>
    </submittedName>
</protein>
<keyword evidence="3" id="KW-1185">Reference proteome</keyword>
<feature type="compositionally biased region" description="Pro residues" evidence="1">
    <location>
        <begin position="56"/>
        <end position="66"/>
    </location>
</feature>
<gene>
    <name evidence="2" type="ORF">Nepgr_031292</name>
</gene>